<dbReference type="GO" id="GO:0008408">
    <property type="term" value="F:3'-5' exonuclease activity"/>
    <property type="evidence" value="ECO:0007669"/>
    <property type="project" value="InterPro"/>
</dbReference>
<evidence type="ECO:0000313" key="3">
    <source>
        <dbReference type="EMBL" id="CAD7228021.1"/>
    </source>
</evidence>
<dbReference type="SUPFAM" id="SSF53098">
    <property type="entry name" value="Ribonuclease H-like"/>
    <property type="match status" value="2"/>
</dbReference>
<accession>A0A7R8WAJ7</accession>
<feature type="non-terminal residue" evidence="3">
    <location>
        <position position="1"/>
    </location>
</feature>
<feature type="compositionally biased region" description="Polar residues" evidence="2">
    <location>
        <begin position="306"/>
        <end position="330"/>
    </location>
</feature>
<organism evidence="3">
    <name type="scientific">Cyprideis torosa</name>
    <dbReference type="NCBI Taxonomy" id="163714"/>
    <lineage>
        <taxon>Eukaryota</taxon>
        <taxon>Metazoa</taxon>
        <taxon>Ecdysozoa</taxon>
        <taxon>Arthropoda</taxon>
        <taxon>Crustacea</taxon>
        <taxon>Oligostraca</taxon>
        <taxon>Ostracoda</taxon>
        <taxon>Podocopa</taxon>
        <taxon>Podocopida</taxon>
        <taxon>Cytherocopina</taxon>
        <taxon>Cytheroidea</taxon>
        <taxon>Cytherideidae</taxon>
        <taxon>Cyprideis</taxon>
    </lineage>
</organism>
<sequence>IYDVLEVPPPLLASVELSKYCYTQTASEFTQTVSEFSSPESTLGSFNGFNGFFDRQSLNRPIILRPIFPSLFTIEGDEVRITNYSGGDLTDEENSTGRASGKRDYLKEAVEYFQEKLLVYGPPGSEVPIRSLLGHRSQAPPEVRHISGQHIRDFRNFLASAPSVFQLTEEHVILKPSAVSDSGLGSPSKVQGSPQKAPSVTATRSLISYLTSVLDKSRNPMSVQQLYAMLDEQYFLRQKNEKLAIIETSGDPNSSSAVVENDAIRFIKSSQDLLTFLKMHSELFHVQDHLVSPRHMPQSPVKRPGSRNSPQQVSSPREESSTPFQQQTPKQRLNSVLLKALSDNAGRDTVPVSPQSLPCVLGSHESPRGEGDSGVLLTPSWRSIRVITSVKECQVVCQKLIAGHSVISLDGEGVNLGPDGPATLLQIGTGDGDVFVFDVMINKRLVTEGGLKEIFESENILKMQLNILTVFLAAVAGVAQSTLDLLAHDRQKLSVYENQCDPPFKAVDGGYCYFLAYNVMHDCRSDAAALHWQFGVTLRNVFDTQTANAVVQYQQSGRPVYKVKNVGLNTLCKLYGLPCNPRKEQLKSCYRKDQRYWARRPLTEDMLTYAAFDAYILLPTIYEKMKSLLQDCSMSLFWELCAEQVDHFITRDEVKARKRNRKVEAEVAELREKLDSAEKGKTLVLSNREIRLLRFLELSDADKEKLEGSLKVVKKLDRLAGKNAGGNESNASAEGAGTAADPWIVLSNGKLDRLEKIDRIEQILEMATSGSSPDLRAGSRCDATTQTQTISTVSECEVQTDISGDVAPVK</sequence>
<feature type="compositionally biased region" description="Polar residues" evidence="2">
    <location>
        <begin position="179"/>
        <end position="197"/>
    </location>
</feature>
<protein>
    <submittedName>
        <fullName evidence="3">Uncharacterized protein</fullName>
    </submittedName>
</protein>
<keyword evidence="1" id="KW-0175">Coiled coil</keyword>
<dbReference type="GO" id="GO:0003676">
    <property type="term" value="F:nucleic acid binding"/>
    <property type="evidence" value="ECO:0007669"/>
    <property type="project" value="InterPro"/>
</dbReference>
<dbReference type="Gene3D" id="3.30.420.10">
    <property type="entry name" value="Ribonuclease H-like superfamily/Ribonuclease H"/>
    <property type="match status" value="1"/>
</dbReference>
<dbReference type="Pfam" id="PF23713">
    <property type="entry name" value="WHD_Egal"/>
    <property type="match status" value="2"/>
</dbReference>
<dbReference type="GO" id="GO:0006139">
    <property type="term" value="P:nucleobase-containing compound metabolic process"/>
    <property type="evidence" value="ECO:0007669"/>
    <property type="project" value="InterPro"/>
</dbReference>
<dbReference type="InterPro" id="IPR012337">
    <property type="entry name" value="RNaseH-like_sf"/>
</dbReference>
<feature type="coiled-coil region" evidence="1">
    <location>
        <begin position="653"/>
        <end position="680"/>
    </location>
</feature>
<proteinExistence type="predicted"/>
<gene>
    <name evidence="3" type="ORF">CTOB1V02_LOCUS5913</name>
</gene>
<dbReference type="PANTHER" id="PTHR46814:SF1">
    <property type="entry name" value="EGALITARIAN, ISOFORM B"/>
    <property type="match status" value="1"/>
</dbReference>
<dbReference type="SMART" id="SM00474">
    <property type="entry name" value="35EXOc"/>
    <property type="match status" value="1"/>
</dbReference>
<dbReference type="OrthoDB" id="26838at2759"/>
<evidence type="ECO:0000256" key="1">
    <source>
        <dbReference type="SAM" id="Coils"/>
    </source>
</evidence>
<feature type="region of interest" description="Disordered" evidence="2">
    <location>
        <begin position="293"/>
        <end position="330"/>
    </location>
</feature>
<name>A0A7R8WAJ7_9CRUS</name>
<dbReference type="EMBL" id="OB661347">
    <property type="protein sequence ID" value="CAD7228021.1"/>
    <property type="molecule type" value="Genomic_DNA"/>
</dbReference>
<feature type="region of interest" description="Disordered" evidence="2">
    <location>
        <begin position="178"/>
        <end position="197"/>
    </location>
</feature>
<evidence type="ECO:0000256" key="2">
    <source>
        <dbReference type="SAM" id="MobiDB-lite"/>
    </source>
</evidence>
<dbReference type="Pfam" id="PF01612">
    <property type="entry name" value="DNA_pol_A_exo1"/>
    <property type="match status" value="1"/>
</dbReference>
<dbReference type="PANTHER" id="PTHR46814">
    <property type="entry name" value="EGALITARIAN, ISOFORM B"/>
    <property type="match status" value="1"/>
</dbReference>
<reference evidence="3" key="1">
    <citation type="submission" date="2020-11" db="EMBL/GenBank/DDBJ databases">
        <authorList>
            <person name="Tran Van P."/>
        </authorList>
    </citation>
    <scope>NUCLEOTIDE SEQUENCE</scope>
</reference>
<dbReference type="AlphaFoldDB" id="A0A7R8WAJ7"/>
<dbReference type="InterPro" id="IPR036397">
    <property type="entry name" value="RNaseH_sf"/>
</dbReference>
<dbReference type="InterPro" id="IPR002562">
    <property type="entry name" value="3'-5'_exonuclease_dom"/>
</dbReference>
<dbReference type="InterPro" id="IPR056589">
    <property type="entry name" value="WH_Egal-1"/>
</dbReference>